<feature type="region of interest" description="Disordered" evidence="1">
    <location>
        <begin position="26"/>
        <end position="52"/>
    </location>
</feature>
<dbReference type="Proteomes" id="UP000201566">
    <property type="component" value="Segment"/>
</dbReference>
<gene>
    <name evidence="2" type="ORF">pdul_cds_497</name>
</gene>
<organism evidence="2 3">
    <name type="scientific">Pandoravirus dulcis</name>
    <dbReference type="NCBI Taxonomy" id="1349409"/>
    <lineage>
        <taxon>Viruses</taxon>
        <taxon>Pandoravirus</taxon>
    </lineage>
</organism>
<reference evidence="2 3" key="1">
    <citation type="journal article" date="2013" name="Science">
        <title>Pandoraviruses: amoeba viruses with genomes up to 2.5 Mb reaching that of parasitic eukaryotes.</title>
        <authorList>
            <person name="Philippe N."/>
            <person name="Legendre M."/>
            <person name="Doutre G."/>
            <person name="Coute Y."/>
            <person name="Poirot O."/>
            <person name="Lescot M."/>
            <person name="Arslan D."/>
            <person name="Seltzer V."/>
            <person name="Bertaux L."/>
            <person name="Bruley C."/>
            <person name="Garin J."/>
            <person name="Claverie J.M."/>
            <person name="Abergel C."/>
        </authorList>
    </citation>
    <scope>NUCLEOTIDE SEQUENCE [LARGE SCALE GENOMIC DNA]</scope>
    <source>
        <strain evidence="2">Melbourne</strain>
    </source>
</reference>
<accession>A0A291AUA8</accession>
<dbReference type="KEGG" id="vg:34567816"/>
<name>A0A291AUA8_9VIRU</name>
<feature type="compositionally biased region" description="Basic and acidic residues" evidence="1">
    <location>
        <begin position="42"/>
        <end position="52"/>
    </location>
</feature>
<proteinExistence type="predicted"/>
<sequence length="96" mass="10252">MPKALMAIRSAPATRPPLVTLLTNTSDQMQRPAPASCVASLDPHKQPTSDRAEARAARILAKAEALATMRPTKEESDALFAEWEKTVEAGGGPISR</sequence>
<dbReference type="GeneID" id="34567816"/>
<evidence type="ECO:0000256" key="1">
    <source>
        <dbReference type="SAM" id="MobiDB-lite"/>
    </source>
</evidence>
<dbReference type="EMBL" id="KC977570">
    <property type="protein sequence ID" value="ATE82516.1"/>
    <property type="molecule type" value="Genomic_DNA"/>
</dbReference>
<evidence type="ECO:0000313" key="3">
    <source>
        <dbReference type="Proteomes" id="UP000201566"/>
    </source>
</evidence>
<evidence type="ECO:0000313" key="2">
    <source>
        <dbReference type="EMBL" id="ATE82516.1"/>
    </source>
</evidence>
<dbReference type="RefSeq" id="YP_009430225.1">
    <property type="nucleotide sequence ID" value="NC_021858.1"/>
</dbReference>
<protein>
    <submittedName>
        <fullName evidence="2">Uncharacterized protein</fullName>
    </submittedName>
</protein>